<dbReference type="EC" id="2.3.1.174" evidence="4"/>
<dbReference type="NCBIfam" id="NF006551">
    <property type="entry name" value="PRK09050.1"/>
    <property type="match status" value="1"/>
</dbReference>
<gene>
    <name evidence="15" type="ORF">CAL12_17410</name>
</gene>
<dbReference type="KEGG" id="bgv:CAL12_17410"/>
<name>A0A1W6YMU6_9BORD</name>
<dbReference type="PANTHER" id="PTHR18919:SF107">
    <property type="entry name" value="ACETYL-COA ACETYLTRANSFERASE, CYTOSOLIC"/>
    <property type="match status" value="1"/>
</dbReference>
<dbReference type="OrthoDB" id="8558405at2"/>
<evidence type="ECO:0000313" key="16">
    <source>
        <dbReference type="Proteomes" id="UP000194151"/>
    </source>
</evidence>
<dbReference type="EMBL" id="CP021108">
    <property type="protein sequence ID" value="ARP82420.1"/>
    <property type="molecule type" value="Genomic_DNA"/>
</dbReference>
<dbReference type="RefSeq" id="WP_086065789.1">
    <property type="nucleotide sequence ID" value="NZ_CP021108.1"/>
</dbReference>
<evidence type="ECO:0000256" key="7">
    <source>
        <dbReference type="ARBA" id="ARBA00022797"/>
    </source>
</evidence>
<dbReference type="InterPro" id="IPR020615">
    <property type="entry name" value="Thiolase_acyl_enz_int_AS"/>
</dbReference>
<accession>A0A1W6YMU6</accession>
<dbReference type="InterPro" id="IPR020616">
    <property type="entry name" value="Thiolase_N"/>
</dbReference>
<dbReference type="GO" id="GO:0019619">
    <property type="term" value="P:3,4-dihydroxybenzoate catabolic process"/>
    <property type="evidence" value="ECO:0007669"/>
    <property type="project" value="InterPro"/>
</dbReference>
<evidence type="ECO:0000256" key="10">
    <source>
        <dbReference type="ARBA" id="ARBA00048527"/>
    </source>
</evidence>
<dbReference type="Pfam" id="PF00108">
    <property type="entry name" value="Thiolase_N"/>
    <property type="match status" value="1"/>
</dbReference>
<dbReference type="Proteomes" id="UP000194151">
    <property type="component" value="Chromosome"/>
</dbReference>
<keyword evidence="6 12" id="KW-0808">Transferase</keyword>
<evidence type="ECO:0000256" key="2">
    <source>
        <dbReference type="ARBA" id="ARBA00005071"/>
    </source>
</evidence>
<evidence type="ECO:0000256" key="4">
    <source>
        <dbReference type="ARBA" id="ARBA00012233"/>
    </source>
</evidence>
<dbReference type="NCBIfam" id="TIGR02430">
    <property type="entry name" value="pcaF"/>
    <property type="match status" value="1"/>
</dbReference>
<dbReference type="PROSITE" id="PS00099">
    <property type="entry name" value="THIOLASE_3"/>
    <property type="match status" value="1"/>
</dbReference>
<dbReference type="InterPro" id="IPR002155">
    <property type="entry name" value="Thiolase"/>
</dbReference>
<dbReference type="SUPFAM" id="SSF53901">
    <property type="entry name" value="Thiolase-like"/>
    <property type="match status" value="2"/>
</dbReference>
<evidence type="ECO:0000256" key="8">
    <source>
        <dbReference type="ARBA" id="ARBA00023315"/>
    </source>
</evidence>
<evidence type="ECO:0000259" key="14">
    <source>
        <dbReference type="Pfam" id="PF02803"/>
    </source>
</evidence>
<dbReference type="InterPro" id="IPR016039">
    <property type="entry name" value="Thiolase-like"/>
</dbReference>
<evidence type="ECO:0000256" key="6">
    <source>
        <dbReference type="ARBA" id="ARBA00022679"/>
    </source>
</evidence>
<evidence type="ECO:0000259" key="13">
    <source>
        <dbReference type="Pfam" id="PF00108"/>
    </source>
</evidence>
<dbReference type="PANTHER" id="PTHR18919">
    <property type="entry name" value="ACETYL-COA C-ACYLTRANSFERASE"/>
    <property type="match status" value="1"/>
</dbReference>
<dbReference type="PROSITE" id="PS00737">
    <property type="entry name" value="THIOLASE_2"/>
    <property type="match status" value="1"/>
</dbReference>
<keyword evidence="7" id="KW-0058">Aromatic hydrocarbons catabolism</keyword>
<dbReference type="AlphaFoldDB" id="A0A1W6YMU6"/>
<evidence type="ECO:0000256" key="9">
    <source>
        <dbReference type="ARBA" id="ARBA00041222"/>
    </source>
</evidence>
<feature type="active site" description="Acyl-thioester intermediate" evidence="11">
    <location>
        <position position="91"/>
    </location>
</feature>
<evidence type="ECO:0000256" key="3">
    <source>
        <dbReference type="ARBA" id="ARBA00010982"/>
    </source>
</evidence>
<reference evidence="15 16" key="1">
    <citation type="submission" date="2017-05" db="EMBL/GenBank/DDBJ databases">
        <title>Complete and WGS of Bordetella genogroups.</title>
        <authorList>
            <person name="Spilker T."/>
            <person name="LiPuma J."/>
        </authorList>
    </citation>
    <scope>NUCLEOTIDE SEQUENCE [LARGE SCALE GENOMIC DNA]</scope>
    <source>
        <strain evidence="15 16">AU19157</strain>
    </source>
</reference>
<feature type="active site" description="Proton acceptor" evidence="11">
    <location>
        <position position="357"/>
    </location>
</feature>
<dbReference type="PIRSF" id="PIRSF000429">
    <property type="entry name" value="Ac-CoA_Ac_transf"/>
    <property type="match status" value="1"/>
</dbReference>
<feature type="domain" description="Thiolase C-terminal" evidence="14">
    <location>
        <begin position="277"/>
        <end position="400"/>
    </location>
</feature>
<comment type="catalytic activity">
    <reaction evidence="10">
        <text>succinyl-CoA + acetyl-CoA = 3-oxoadipyl-CoA + CoA</text>
        <dbReference type="Rhea" id="RHEA:19481"/>
        <dbReference type="ChEBI" id="CHEBI:57287"/>
        <dbReference type="ChEBI" id="CHEBI:57288"/>
        <dbReference type="ChEBI" id="CHEBI:57292"/>
        <dbReference type="ChEBI" id="CHEBI:57348"/>
        <dbReference type="EC" id="2.3.1.174"/>
    </reaction>
</comment>
<dbReference type="InterPro" id="IPR020613">
    <property type="entry name" value="Thiolase_CS"/>
</dbReference>
<dbReference type="InterPro" id="IPR020617">
    <property type="entry name" value="Thiolase_C"/>
</dbReference>
<dbReference type="Pfam" id="PF02803">
    <property type="entry name" value="Thiolase_C"/>
    <property type="match status" value="1"/>
</dbReference>
<evidence type="ECO:0000256" key="5">
    <source>
        <dbReference type="ARBA" id="ARBA00016181"/>
    </source>
</evidence>
<dbReference type="NCBIfam" id="TIGR01930">
    <property type="entry name" value="AcCoA-C-Actrans"/>
    <property type="match status" value="1"/>
</dbReference>
<dbReference type="GO" id="GO:0033812">
    <property type="term" value="F:3-oxoadipyl-CoA thiolase activity"/>
    <property type="evidence" value="ECO:0007669"/>
    <property type="project" value="UniProtKB-EC"/>
</dbReference>
<organism evidence="15 16">
    <name type="scientific">Bordetella genomosp. 8</name>
    <dbReference type="NCBI Taxonomy" id="1416806"/>
    <lineage>
        <taxon>Bacteria</taxon>
        <taxon>Pseudomonadati</taxon>
        <taxon>Pseudomonadota</taxon>
        <taxon>Betaproteobacteria</taxon>
        <taxon>Burkholderiales</taxon>
        <taxon>Alcaligenaceae</taxon>
        <taxon>Bordetella</taxon>
    </lineage>
</organism>
<evidence type="ECO:0000313" key="15">
    <source>
        <dbReference type="EMBL" id="ARP82420.1"/>
    </source>
</evidence>
<comment type="function">
    <text evidence="1">Catalyzes thiolytic cleavage of beta-ketoadipyl-CoA to succinyl-CoA and acetyl-CoA.</text>
</comment>
<evidence type="ECO:0000256" key="1">
    <source>
        <dbReference type="ARBA" id="ARBA00003720"/>
    </source>
</evidence>
<protein>
    <recommendedName>
        <fullName evidence="5">Beta-ketoadipyl-CoA thiolase</fullName>
        <ecNumber evidence="4">2.3.1.174</ecNumber>
    </recommendedName>
    <alternativeName>
        <fullName evidence="9">3-oxoadipyl-CoA thiolase</fullName>
    </alternativeName>
</protein>
<keyword evidence="8 12" id="KW-0012">Acyltransferase</keyword>
<comment type="similarity">
    <text evidence="3 12">Belongs to the thiolase-like superfamily. Thiolase family.</text>
</comment>
<keyword evidence="16" id="KW-1185">Reference proteome</keyword>
<feature type="domain" description="Thiolase N-terminal" evidence="13">
    <location>
        <begin position="6"/>
        <end position="267"/>
    </location>
</feature>
<evidence type="ECO:0000256" key="11">
    <source>
        <dbReference type="PIRSR" id="PIRSR000429-1"/>
    </source>
</evidence>
<dbReference type="STRING" id="1416806.CAL12_17410"/>
<dbReference type="FunFam" id="3.40.47.10:FF:000010">
    <property type="entry name" value="Acetyl-CoA acetyltransferase (Thiolase)"/>
    <property type="match status" value="1"/>
</dbReference>
<proteinExistence type="inferred from homology"/>
<evidence type="ECO:0000256" key="12">
    <source>
        <dbReference type="RuleBase" id="RU003557"/>
    </source>
</evidence>
<comment type="pathway">
    <text evidence="2">Aromatic compound metabolism; beta-ketoadipate pathway; acetyl-CoA and succinyl-CoA from 3-oxoadipate: step 2/2.</text>
</comment>
<dbReference type="InterPro" id="IPR012793">
    <property type="entry name" value="PcaF"/>
</dbReference>
<dbReference type="Gene3D" id="3.40.47.10">
    <property type="match status" value="1"/>
</dbReference>
<dbReference type="PROSITE" id="PS00098">
    <property type="entry name" value="THIOLASE_1"/>
    <property type="match status" value="1"/>
</dbReference>
<dbReference type="CDD" id="cd00751">
    <property type="entry name" value="thiolase"/>
    <property type="match status" value="1"/>
</dbReference>
<sequence length="401" mass="41653">MTEQAFICDAIRTPFGRYGGALSSVRADDLAAVPIKALMARNPGVQWQELDDVIFGCANQAGEDNRNVARMGLLLAGLPVEVPGATVNRLCGSGLDALGSAARAIRAGEAGLMLAGGVESMSRAPFVMGKAESAFSRNAAIYDTTIGWRFVNKLMKAQYGVDSMPETAENVATEFKIGREDQDRFALASQEKAVKAQQAGYFDAELTPVSVAQKKGDPIPVGKDEHPRETSMEALARLKGVVREGGTVTAGNASGVNDGAAALLLAGEGALRRHGLTPRARVVGMATAGVPPRIMGIGPVPATRKVLALTGLKLDQMDVIELNEAFAAQGLAVLRELGIGDSDPRVNPNGGAIALGHPLGASGARLATTAINQLARTGGRYALCTMCIGVGQGIAVILERV</sequence>
<feature type="active site" description="Proton acceptor" evidence="11">
    <location>
        <position position="387"/>
    </location>
</feature>
<dbReference type="InterPro" id="IPR020610">
    <property type="entry name" value="Thiolase_AS"/>
</dbReference>